<proteinExistence type="predicted"/>
<keyword evidence="2" id="KW-1185">Reference proteome</keyword>
<gene>
    <name evidence="1" type="ORF">NIES2135_34220</name>
</gene>
<reference evidence="1 2" key="1">
    <citation type="submission" date="2017-06" db="EMBL/GenBank/DDBJ databases">
        <title>Genome sequencing of cyanobaciteial culture collection at National Institute for Environmental Studies (NIES).</title>
        <authorList>
            <person name="Hirose Y."/>
            <person name="Shimura Y."/>
            <person name="Fujisawa T."/>
            <person name="Nakamura Y."/>
            <person name="Kawachi M."/>
        </authorList>
    </citation>
    <scope>NUCLEOTIDE SEQUENCE [LARGE SCALE GENOMIC DNA]</scope>
    <source>
        <strain evidence="1 2">NIES-2135</strain>
    </source>
</reference>
<organism evidence="1 2">
    <name type="scientific">Leptolyngbya boryana NIES-2135</name>
    <dbReference type="NCBI Taxonomy" id="1973484"/>
    <lineage>
        <taxon>Bacteria</taxon>
        <taxon>Bacillati</taxon>
        <taxon>Cyanobacteriota</taxon>
        <taxon>Cyanophyceae</taxon>
        <taxon>Leptolyngbyales</taxon>
        <taxon>Leptolyngbyaceae</taxon>
        <taxon>Leptolyngbya group</taxon>
        <taxon>Leptolyngbya</taxon>
    </lineage>
</organism>
<dbReference type="EMBL" id="AP018203">
    <property type="protein sequence ID" value="BAY56588.1"/>
    <property type="molecule type" value="Genomic_DNA"/>
</dbReference>
<dbReference type="AlphaFoldDB" id="A0A1Z4JIT6"/>
<evidence type="ECO:0000313" key="1">
    <source>
        <dbReference type="EMBL" id="BAY56588.1"/>
    </source>
</evidence>
<sequence length="93" mass="10914">MKFFICPFETDFVPQQIDWESLPDLELADIEARLRSLGYEYPYPDSVFKPRNESEAIWLLKLAKAQREAAIAEFNLTEAEVTAIEQQFREKID</sequence>
<dbReference type="Proteomes" id="UP000217895">
    <property type="component" value="Chromosome"/>
</dbReference>
<protein>
    <submittedName>
        <fullName evidence="1">Uncharacterized protein</fullName>
    </submittedName>
</protein>
<evidence type="ECO:0000313" key="2">
    <source>
        <dbReference type="Proteomes" id="UP000217895"/>
    </source>
</evidence>
<accession>A0A1Z4JIT6</accession>
<name>A0A1Z4JIT6_LEPBY</name>